<name>A0A554LKC0_9BACT</name>
<evidence type="ECO:0000259" key="2">
    <source>
        <dbReference type="Pfam" id="PF26593"/>
    </source>
</evidence>
<evidence type="ECO:0000313" key="3">
    <source>
        <dbReference type="EMBL" id="TSC93325.1"/>
    </source>
</evidence>
<gene>
    <name evidence="3" type="ORF">Athens101428_697</name>
</gene>
<feature type="compositionally biased region" description="Basic and acidic residues" evidence="1">
    <location>
        <begin position="219"/>
        <end position="230"/>
    </location>
</feature>
<accession>A0A554LKC0</accession>
<dbReference type="EMBL" id="VMGN01000047">
    <property type="protein sequence ID" value="TSC93325.1"/>
    <property type="molecule type" value="Genomic_DNA"/>
</dbReference>
<dbReference type="InterPro" id="IPR058596">
    <property type="entry name" value="TraC-like_dom"/>
</dbReference>
<evidence type="ECO:0000313" key="4">
    <source>
        <dbReference type="Proteomes" id="UP000316495"/>
    </source>
</evidence>
<feature type="region of interest" description="Disordered" evidence="1">
    <location>
        <begin position="191"/>
        <end position="266"/>
    </location>
</feature>
<feature type="compositionally biased region" description="Basic and acidic residues" evidence="1">
    <location>
        <begin position="239"/>
        <end position="253"/>
    </location>
</feature>
<organism evidence="3 4">
    <name type="scientific">Candidatus Berkelbacteria bacterium Athens1014_28</name>
    <dbReference type="NCBI Taxonomy" id="2017145"/>
    <lineage>
        <taxon>Bacteria</taxon>
        <taxon>Candidatus Berkelbacteria</taxon>
    </lineage>
</organism>
<evidence type="ECO:0000256" key="1">
    <source>
        <dbReference type="SAM" id="MobiDB-lite"/>
    </source>
</evidence>
<sequence length="266" mass="30281">MVLDVSAVNFGLKSEREQNSIIFQFQGFLNSLHSPIQILVQSRKLDLTPYLEKLKKRAADQSQELLRAQTLDYIDFVSELINLANIMKKRFYVIIGWENIELQKLGFVDKILNRGNSVSLLKITESEFKKRSDELRQRAGIVASGLGSIGLRCKQLSTKELIELFYNFYNPGISDKERLTDMQNVGSGVVRSQNQNFDIEKPHNTSGESPIIDNASLVKEQDRLKHRAEEVEKEEEATETPKDEKSVVEKKDNPAPASNKIPETNQ</sequence>
<reference evidence="3 4" key="1">
    <citation type="submission" date="2017-07" db="EMBL/GenBank/DDBJ databases">
        <title>Mechanisms for carbon and nitrogen cycling indicate functional differentiation within the Candidate Phyla Radiation.</title>
        <authorList>
            <person name="Danczak R.E."/>
            <person name="Johnston M.D."/>
            <person name="Kenah C."/>
            <person name="Slattery M."/>
            <person name="Wrighton K.C."/>
            <person name="Wilkins M.J."/>
        </authorList>
    </citation>
    <scope>NUCLEOTIDE SEQUENCE [LARGE SCALE GENOMIC DNA]</scope>
    <source>
        <strain evidence="3">Athens1014_28</strain>
    </source>
</reference>
<protein>
    <recommendedName>
        <fullName evidence="2">TraC-like domain-containing protein</fullName>
    </recommendedName>
</protein>
<dbReference type="AlphaFoldDB" id="A0A554LKC0"/>
<dbReference type="Proteomes" id="UP000316495">
    <property type="component" value="Unassembled WGS sequence"/>
</dbReference>
<feature type="domain" description="TraC-like" evidence="2">
    <location>
        <begin position="3"/>
        <end position="170"/>
    </location>
</feature>
<comment type="caution">
    <text evidence="3">The sequence shown here is derived from an EMBL/GenBank/DDBJ whole genome shotgun (WGS) entry which is preliminary data.</text>
</comment>
<dbReference type="Pfam" id="PF26593">
    <property type="entry name" value="TraC-like"/>
    <property type="match status" value="1"/>
</dbReference>
<proteinExistence type="predicted"/>